<feature type="domain" description="Lipopolysaccharide assembly protein A" evidence="7">
    <location>
        <begin position="44"/>
        <end position="82"/>
    </location>
</feature>
<dbReference type="Pfam" id="PF06305">
    <property type="entry name" value="LapA_dom"/>
    <property type="match status" value="1"/>
</dbReference>
<evidence type="ECO:0000256" key="1">
    <source>
        <dbReference type="ARBA" id="ARBA00022475"/>
    </source>
</evidence>
<gene>
    <name evidence="8" type="ORF">EDC64_12213</name>
</gene>
<keyword evidence="2 6" id="KW-0812">Transmembrane</keyword>
<evidence type="ECO:0000256" key="3">
    <source>
        <dbReference type="ARBA" id="ARBA00022989"/>
    </source>
</evidence>
<dbReference type="OrthoDB" id="7868067at2"/>
<dbReference type="Proteomes" id="UP000294664">
    <property type="component" value="Unassembled WGS sequence"/>
</dbReference>
<keyword evidence="1" id="KW-1003">Cell membrane</keyword>
<dbReference type="InterPro" id="IPR010445">
    <property type="entry name" value="LapA_dom"/>
</dbReference>
<name>A0A4R3LKW9_9HYPH</name>
<evidence type="ECO:0000256" key="6">
    <source>
        <dbReference type="SAM" id="Phobius"/>
    </source>
</evidence>
<organism evidence="8 9">
    <name type="scientific">Aquabacter spiritensis</name>
    <dbReference type="NCBI Taxonomy" id="933073"/>
    <lineage>
        <taxon>Bacteria</taxon>
        <taxon>Pseudomonadati</taxon>
        <taxon>Pseudomonadota</taxon>
        <taxon>Alphaproteobacteria</taxon>
        <taxon>Hyphomicrobiales</taxon>
        <taxon>Xanthobacteraceae</taxon>
        <taxon>Aquabacter</taxon>
    </lineage>
</organism>
<keyword evidence="9" id="KW-1185">Reference proteome</keyword>
<sequence length="102" mass="10885">MLRILSLIIGIPLAILVVALAVANRRPVTLSFDPFNPDTTALAVSLPLFGVIFAALILGVVLGGAAAWLRQGRYRREARRARTVAPQPAPRGPALPAPVRRT</sequence>
<reference evidence="8 9" key="1">
    <citation type="submission" date="2019-03" db="EMBL/GenBank/DDBJ databases">
        <title>Genomic Encyclopedia of Type Strains, Phase IV (KMG-IV): sequencing the most valuable type-strain genomes for metagenomic binning, comparative biology and taxonomic classification.</title>
        <authorList>
            <person name="Goeker M."/>
        </authorList>
    </citation>
    <scope>NUCLEOTIDE SEQUENCE [LARGE SCALE GENOMIC DNA]</scope>
    <source>
        <strain evidence="8 9">DSM 9035</strain>
    </source>
</reference>
<dbReference type="AlphaFoldDB" id="A0A4R3LKW9"/>
<dbReference type="RefSeq" id="WP_132036014.1">
    <property type="nucleotide sequence ID" value="NZ_SMAI01000022.1"/>
</dbReference>
<feature type="compositionally biased region" description="Pro residues" evidence="5">
    <location>
        <begin position="87"/>
        <end position="96"/>
    </location>
</feature>
<proteinExistence type="predicted"/>
<evidence type="ECO:0000313" key="8">
    <source>
        <dbReference type="EMBL" id="TCT00551.1"/>
    </source>
</evidence>
<evidence type="ECO:0000259" key="7">
    <source>
        <dbReference type="Pfam" id="PF06305"/>
    </source>
</evidence>
<evidence type="ECO:0000256" key="2">
    <source>
        <dbReference type="ARBA" id="ARBA00022692"/>
    </source>
</evidence>
<accession>A0A4R3LKW9</accession>
<keyword evidence="4 6" id="KW-0472">Membrane</keyword>
<dbReference type="EMBL" id="SMAI01000022">
    <property type="protein sequence ID" value="TCT00551.1"/>
    <property type="molecule type" value="Genomic_DNA"/>
</dbReference>
<evidence type="ECO:0000256" key="4">
    <source>
        <dbReference type="ARBA" id="ARBA00023136"/>
    </source>
</evidence>
<feature type="transmembrane region" description="Helical" evidence="6">
    <location>
        <begin position="41"/>
        <end position="69"/>
    </location>
</feature>
<evidence type="ECO:0000313" key="9">
    <source>
        <dbReference type="Proteomes" id="UP000294664"/>
    </source>
</evidence>
<keyword evidence="3 6" id="KW-1133">Transmembrane helix</keyword>
<evidence type="ECO:0000256" key="5">
    <source>
        <dbReference type="SAM" id="MobiDB-lite"/>
    </source>
</evidence>
<comment type="caution">
    <text evidence="8">The sequence shown here is derived from an EMBL/GenBank/DDBJ whole genome shotgun (WGS) entry which is preliminary data.</text>
</comment>
<feature type="region of interest" description="Disordered" evidence="5">
    <location>
        <begin position="79"/>
        <end position="102"/>
    </location>
</feature>
<dbReference type="GO" id="GO:0005886">
    <property type="term" value="C:plasma membrane"/>
    <property type="evidence" value="ECO:0007669"/>
    <property type="project" value="InterPro"/>
</dbReference>
<protein>
    <submittedName>
        <fullName evidence="8">Putative integral membrane protein</fullName>
    </submittedName>
</protein>